<evidence type="ECO:0000313" key="1">
    <source>
        <dbReference type="EMBL" id="CAG8477957.1"/>
    </source>
</evidence>
<keyword evidence="2" id="KW-1185">Reference proteome</keyword>
<gene>
    <name evidence="1" type="ORF">SCALOS_LOCUS2306</name>
</gene>
<proteinExistence type="predicted"/>
<organism evidence="1 2">
    <name type="scientific">Scutellospora calospora</name>
    <dbReference type="NCBI Taxonomy" id="85575"/>
    <lineage>
        <taxon>Eukaryota</taxon>
        <taxon>Fungi</taxon>
        <taxon>Fungi incertae sedis</taxon>
        <taxon>Mucoromycota</taxon>
        <taxon>Glomeromycotina</taxon>
        <taxon>Glomeromycetes</taxon>
        <taxon>Diversisporales</taxon>
        <taxon>Gigasporaceae</taxon>
        <taxon>Scutellospora</taxon>
    </lineage>
</organism>
<evidence type="ECO:0000313" key="2">
    <source>
        <dbReference type="Proteomes" id="UP000789860"/>
    </source>
</evidence>
<dbReference type="EMBL" id="CAJVPM010001993">
    <property type="protein sequence ID" value="CAG8477957.1"/>
    <property type="molecule type" value="Genomic_DNA"/>
</dbReference>
<reference evidence="1" key="1">
    <citation type="submission" date="2021-06" db="EMBL/GenBank/DDBJ databases">
        <authorList>
            <person name="Kallberg Y."/>
            <person name="Tangrot J."/>
            <person name="Rosling A."/>
        </authorList>
    </citation>
    <scope>NUCLEOTIDE SEQUENCE</scope>
    <source>
        <strain evidence="1">AU212A</strain>
    </source>
</reference>
<sequence length="219" mass="25132">MTTKSLVIDLKATVCAENVTNQILEDDDVKIATQSEKYKDRSSKEDYSSDEFDEDEEEINKEENTEFTKQLQEAEEYNKNLSDSIKYPDLTKKKHSGAVYHSRLLPTREITRILGNSKEVELEISAEIDQLNIFEKKVSVEQKQVESEIQPHLLGQDYSFTKIKNSELIDLKKELDSVKQELTSLKQRVAELENQQQSEQQPLQIQPAYGTPGSSNSNK</sequence>
<dbReference type="Proteomes" id="UP000789860">
    <property type="component" value="Unassembled WGS sequence"/>
</dbReference>
<comment type="caution">
    <text evidence="1">The sequence shown here is derived from an EMBL/GenBank/DDBJ whole genome shotgun (WGS) entry which is preliminary data.</text>
</comment>
<protein>
    <submittedName>
        <fullName evidence="1">5226_t:CDS:1</fullName>
    </submittedName>
</protein>
<accession>A0ACA9KLC5</accession>
<name>A0ACA9KLC5_9GLOM</name>